<protein>
    <recommendedName>
        <fullName evidence="13">Protein-lysine N-methyltransferase SMYD4</fullName>
    </recommendedName>
    <alternativeName>
        <fullName evidence="14">SET and MYND domain-containing protein 4</fullName>
    </alternativeName>
</protein>
<dbReference type="InterPro" id="IPR044421">
    <property type="entry name" value="SMYD4_SET"/>
</dbReference>
<reference evidence="19" key="1">
    <citation type="submission" date="2025-08" db="UniProtKB">
        <authorList>
            <consortium name="RefSeq"/>
        </authorList>
    </citation>
    <scope>IDENTIFICATION</scope>
</reference>
<keyword evidence="5" id="KW-0808">Transferase</keyword>
<dbReference type="GO" id="GO:0005634">
    <property type="term" value="C:nucleus"/>
    <property type="evidence" value="ECO:0007669"/>
    <property type="project" value="UniProtKB-SubCell"/>
</dbReference>
<dbReference type="GO" id="GO:0008270">
    <property type="term" value="F:zinc ion binding"/>
    <property type="evidence" value="ECO:0007669"/>
    <property type="project" value="UniProtKB-KW"/>
</dbReference>
<dbReference type="CDD" id="cd10536">
    <property type="entry name" value="SET_SMYD4"/>
    <property type="match status" value="1"/>
</dbReference>
<comment type="function">
    <text evidence="12">Protein-lysine N-methyltransferase. Monomethylates PRMT5, modulating its transcriptional activity. May also act as a histone methyltransferase. Plays a critical role in cardiac development. Acts as a key epigenetic regulator of gene expression during cardiac development via its dual activities as a methyltransferase and negative regulator of HDAC1.</text>
</comment>
<dbReference type="PROSITE" id="PS01360">
    <property type="entry name" value="ZF_MYND_1"/>
    <property type="match status" value="1"/>
</dbReference>
<dbReference type="PANTHER" id="PTHR46165:SF2">
    <property type="entry name" value="SET AND MYND DOMAIN-CONTAINING PROTEIN 4"/>
    <property type="match status" value="1"/>
</dbReference>
<evidence type="ECO:0000256" key="2">
    <source>
        <dbReference type="ARBA" id="ARBA00004496"/>
    </source>
</evidence>
<evidence type="ECO:0000256" key="15">
    <source>
        <dbReference type="PROSITE-ProRule" id="PRU00134"/>
    </source>
</evidence>
<sequence>MNTWQQTLRLLVRQNKTFNLLDVEKNEFKIMSYFVENVTIRKQILAWLHNVEQNQTSNKKNVQKSEELRKQGNKEFQNKKYFLSIKYYTLSLQYAPSESEDLPLALANRSAALFYIEKYEACIKDIKLALQYNYPKNILYKLHLRAAHCYLKLHKRSLMEEALHKVYECLENNSILLAPKKDDIERQIENLLSEAVNIIDNVDIDNIDSMLPNLTFGENPNFPYASIALDLKFSVEKGRYVVANQNIKKGQILFVEKPFAFVLLDNENSDVVCANCCKSRGDIPVPCKFCACTMYCTEKCQKLAWTSYHQWECFGNQIGIWDQIGIAHLTIRTFLNCCYTDNKKKFNEIQQLITNIDKISTQDMFIYGVSALMMALYLNTFTNFFKIINIYERLFMKFNNQKLNMYILSEFTPEEWTEEHNMLYVSGILLRNMLQLICNGHAITRLNLTTSESHNIATEYQCRVATAIYPSASMMNHSCDPNIINSFKDQYLIVKAAKDILINDEIFNCYGPHYRRMSKNDRQTALKNQYCFTCNCEACSQLALQNFSDKFQKLNCEACGGPVEIINDSTIYCVDCETTFDLTKNKLHELEQANKLYELSRFFMQSENNEEALEKAKQCLEIRKNILNNHHEAVAFTYDLIGKILAIMGRWLDSVSYLEHSIAAIEERFGSDSIELANELNKITDICLQYLREETNPNTKQYKNILKKTRRYLHHAEEILNLNYGLWNEACREIIEKQNDLVPLLSNLNL</sequence>
<dbReference type="KEGG" id="csol:105365787"/>
<dbReference type="PANTHER" id="PTHR46165">
    <property type="entry name" value="SET AND MYND DOMAIN-CONTAINING PROTEIN 4"/>
    <property type="match status" value="1"/>
</dbReference>
<dbReference type="SUPFAM" id="SSF48452">
    <property type="entry name" value="TPR-like"/>
    <property type="match status" value="2"/>
</dbReference>
<evidence type="ECO:0000259" key="17">
    <source>
        <dbReference type="PROSITE" id="PS50865"/>
    </source>
</evidence>
<dbReference type="Pfam" id="PF00856">
    <property type="entry name" value="SET"/>
    <property type="match status" value="1"/>
</dbReference>
<evidence type="ECO:0000256" key="13">
    <source>
        <dbReference type="ARBA" id="ARBA00093635"/>
    </source>
</evidence>
<keyword evidence="9" id="KW-0862">Zinc</keyword>
<keyword evidence="6" id="KW-0949">S-adenosyl-L-methionine</keyword>
<dbReference type="GO" id="GO:0042826">
    <property type="term" value="F:histone deacetylase binding"/>
    <property type="evidence" value="ECO:0007669"/>
    <property type="project" value="TreeGrafter"/>
</dbReference>
<evidence type="ECO:0000313" key="18">
    <source>
        <dbReference type="Proteomes" id="UP000695007"/>
    </source>
</evidence>
<dbReference type="Pfam" id="PF13424">
    <property type="entry name" value="TPR_12"/>
    <property type="match status" value="1"/>
</dbReference>
<dbReference type="GO" id="GO:0032259">
    <property type="term" value="P:methylation"/>
    <property type="evidence" value="ECO:0007669"/>
    <property type="project" value="UniProtKB-KW"/>
</dbReference>
<gene>
    <name evidence="19" type="primary">LOC105365787</name>
</gene>
<evidence type="ECO:0000256" key="7">
    <source>
        <dbReference type="ARBA" id="ARBA00022723"/>
    </source>
</evidence>
<dbReference type="InterPro" id="IPR002893">
    <property type="entry name" value="Znf_MYND"/>
</dbReference>
<keyword evidence="10" id="KW-0539">Nucleus</keyword>
<dbReference type="GO" id="GO:0008757">
    <property type="term" value="F:S-adenosylmethionine-dependent methyltransferase activity"/>
    <property type="evidence" value="ECO:0007669"/>
    <property type="project" value="UniProtKB-ARBA"/>
</dbReference>
<dbReference type="SMART" id="SM00028">
    <property type="entry name" value="TPR"/>
    <property type="match status" value="5"/>
</dbReference>
<dbReference type="InterPro" id="IPR011990">
    <property type="entry name" value="TPR-like_helical_dom_sf"/>
</dbReference>
<evidence type="ECO:0000256" key="5">
    <source>
        <dbReference type="ARBA" id="ARBA00022679"/>
    </source>
</evidence>
<keyword evidence="7" id="KW-0479">Metal-binding</keyword>
<dbReference type="Gene3D" id="2.170.270.10">
    <property type="entry name" value="SET domain"/>
    <property type="match status" value="1"/>
</dbReference>
<evidence type="ECO:0000256" key="11">
    <source>
        <dbReference type="ARBA" id="ARBA00048985"/>
    </source>
</evidence>
<dbReference type="GO" id="GO:0005737">
    <property type="term" value="C:cytoplasm"/>
    <property type="evidence" value="ECO:0007669"/>
    <property type="project" value="UniProtKB-SubCell"/>
</dbReference>
<proteinExistence type="predicted"/>
<dbReference type="InterPro" id="IPR046341">
    <property type="entry name" value="SET_dom_sf"/>
</dbReference>
<name>A0AAJ7DZQ1_9HYME</name>
<evidence type="ECO:0000256" key="3">
    <source>
        <dbReference type="ARBA" id="ARBA00022490"/>
    </source>
</evidence>
<evidence type="ECO:0000256" key="8">
    <source>
        <dbReference type="ARBA" id="ARBA00022771"/>
    </source>
</evidence>
<evidence type="ECO:0000259" key="16">
    <source>
        <dbReference type="PROSITE" id="PS50280"/>
    </source>
</evidence>
<dbReference type="AlphaFoldDB" id="A0AAJ7DZQ1"/>
<evidence type="ECO:0000256" key="14">
    <source>
        <dbReference type="ARBA" id="ARBA00093680"/>
    </source>
</evidence>
<evidence type="ECO:0000256" key="10">
    <source>
        <dbReference type="ARBA" id="ARBA00023242"/>
    </source>
</evidence>
<accession>A0AAJ7DZQ1</accession>
<comment type="subcellular location">
    <subcellularLocation>
        <location evidence="2">Cytoplasm</location>
    </subcellularLocation>
    <subcellularLocation>
        <location evidence="1">Nucleus</location>
    </subcellularLocation>
</comment>
<dbReference type="Gene3D" id="1.25.40.10">
    <property type="entry name" value="Tetratricopeptide repeat domain"/>
    <property type="match status" value="2"/>
</dbReference>
<keyword evidence="8 15" id="KW-0863">Zinc-finger</keyword>
<keyword evidence="18" id="KW-1185">Reference proteome</keyword>
<evidence type="ECO:0000256" key="9">
    <source>
        <dbReference type="ARBA" id="ARBA00022833"/>
    </source>
</evidence>
<evidence type="ECO:0000256" key="4">
    <source>
        <dbReference type="ARBA" id="ARBA00022603"/>
    </source>
</evidence>
<organism evidence="18 19">
    <name type="scientific">Ceratosolen solmsi marchali</name>
    <dbReference type="NCBI Taxonomy" id="326594"/>
    <lineage>
        <taxon>Eukaryota</taxon>
        <taxon>Metazoa</taxon>
        <taxon>Ecdysozoa</taxon>
        <taxon>Arthropoda</taxon>
        <taxon>Hexapoda</taxon>
        <taxon>Insecta</taxon>
        <taxon>Pterygota</taxon>
        <taxon>Neoptera</taxon>
        <taxon>Endopterygota</taxon>
        <taxon>Hymenoptera</taxon>
        <taxon>Apocrita</taxon>
        <taxon>Proctotrupomorpha</taxon>
        <taxon>Chalcidoidea</taxon>
        <taxon>Agaonidae</taxon>
        <taxon>Agaoninae</taxon>
        <taxon>Ceratosolen</taxon>
    </lineage>
</organism>
<feature type="domain" description="MYND-type" evidence="17">
    <location>
        <begin position="273"/>
        <end position="313"/>
    </location>
</feature>
<comment type="catalytic activity">
    <reaction evidence="11">
        <text>L-lysyl-[protein] + S-adenosyl-L-methionine = N(6)-methyl-L-lysyl-[protein] + S-adenosyl-L-homocysteine + H(+)</text>
        <dbReference type="Rhea" id="RHEA:51736"/>
        <dbReference type="Rhea" id="RHEA-COMP:9752"/>
        <dbReference type="Rhea" id="RHEA-COMP:13053"/>
        <dbReference type="ChEBI" id="CHEBI:15378"/>
        <dbReference type="ChEBI" id="CHEBI:29969"/>
        <dbReference type="ChEBI" id="CHEBI:57856"/>
        <dbReference type="ChEBI" id="CHEBI:59789"/>
        <dbReference type="ChEBI" id="CHEBI:61929"/>
    </reaction>
</comment>
<dbReference type="GeneID" id="105365787"/>
<dbReference type="SUPFAM" id="SSF144232">
    <property type="entry name" value="HIT/MYND zinc finger-like"/>
    <property type="match status" value="1"/>
</dbReference>
<dbReference type="InterPro" id="IPR052097">
    <property type="entry name" value="SET-MYND_domain_protein"/>
</dbReference>
<keyword evidence="3" id="KW-0963">Cytoplasm</keyword>
<dbReference type="SUPFAM" id="SSF82199">
    <property type="entry name" value="SET domain"/>
    <property type="match status" value="1"/>
</dbReference>
<evidence type="ECO:0000256" key="6">
    <source>
        <dbReference type="ARBA" id="ARBA00022691"/>
    </source>
</evidence>
<evidence type="ECO:0000256" key="12">
    <source>
        <dbReference type="ARBA" id="ARBA00093423"/>
    </source>
</evidence>
<dbReference type="RefSeq" id="XP_011502335.1">
    <property type="nucleotide sequence ID" value="XM_011504033.1"/>
</dbReference>
<dbReference type="Proteomes" id="UP000695007">
    <property type="component" value="Unplaced"/>
</dbReference>
<keyword evidence="4" id="KW-0489">Methyltransferase</keyword>
<dbReference type="InterPro" id="IPR019734">
    <property type="entry name" value="TPR_rpt"/>
</dbReference>
<dbReference type="InterPro" id="IPR001214">
    <property type="entry name" value="SET_dom"/>
</dbReference>
<evidence type="ECO:0000313" key="19">
    <source>
        <dbReference type="RefSeq" id="XP_011502335.1"/>
    </source>
</evidence>
<feature type="domain" description="SET" evidence="16">
    <location>
        <begin position="220"/>
        <end position="511"/>
    </location>
</feature>
<dbReference type="PROSITE" id="PS50280">
    <property type="entry name" value="SET"/>
    <property type="match status" value="1"/>
</dbReference>
<evidence type="ECO:0000256" key="1">
    <source>
        <dbReference type="ARBA" id="ARBA00004123"/>
    </source>
</evidence>
<dbReference type="GO" id="GO:0008276">
    <property type="term" value="F:protein methyltransferase activity"/>
    <property type="evidence" value="ECO:0007669"/>
    <property type="project" value="UniProtKB-ARBA"/>
</dbReference>
<dbReference type="GO" id="GO:0008170">
    <property type="term" value="F:N-methyltransferase activity"/>
    <property type="evidence" value="ECO:0007669"/>
    <property type="project" value="UniProtKB-ARBA"/>
</dbReference>
<dbReference type="PROSITE" id="PS50865">
    <property type="entry name" value="ZF_MYND_2"/>
    <property type="match status" value="1"/>
</dbReference>